<accession>A7SBX4</accession>
<dbReference type="InterPro" id="IPR003961">
    <property type="entry name" value="FN3_dom"/>
</dbReference>
<dbReference type="InParanoid" id="A7SBX4"/>
<organism evidence="7 8">
    <name type="scientific">Nematostella vectensis</name>
    <name type="common">Starlet sea anemone</name>
    <dbReference type="NCBI Taxonomy" id="45351"/>
    <lineage>
        <taxon>Eukaryota</taxon>
        <taxon>Metazoa</taxon>
        <taxon>Cnidaria</taxon>
        <taxon>Anthozoa</taxon>
        <taxon>Hexacorallia</taxon>
        <taxon>Actiniaria</taxon>
        <taxon>Edwardsiidae</taxon>
        <taxon>Nematostella</taxon>
    </lineage>
</organism>
<sequence length="135" mass="14902">ITTFNTSSTSIHVAWGPVPEGHHNGIILGYKVFFKINASTESINNVIISNASQLNIEISGLGKYELYSIWILAFTVKGNGNVSTPVYCRTDEDEPQDAPANITATAESSTSIRVRWDPIDPSRTRGIHRGYRVCY</sequence>
<evidence type="ECO:0000256" key="4">
    <source>
        <dbReference type="ARBA" id="ARBA00023170"/>
    </source>
</evidence>
<keyword evidence="8" id="KW-1185">Reference proteome</keyword>
<dbReference type="EMBL" id="DS469619">
    <property type="protein sequence ID" value="EDO38804.1"/>
    <property type="molecule type" value="Genomic_DNA"/>
</dbReference>
<evidence type="ECO:0000313" key="7">
    <source>
        <dbReference type="EMBL" id="EDO38804.1"/>
    </source>
</evidence>
<keyword evidence="1" id="KW-0732">Signal</keyword>
<evidence type="ECO:0000256" key="5">
    <source>
        <dbReference type="ARBA" id="ARBA00023180"/>
    </source>
</evidence>
<keyword evidence="5" id="KW-0325">Glycoprotein</keyword>
<dbReference type="PANTHER" id="PTHR23036">
    <property type="entry name" value="CYTOKINE RECEPTOR"/>
    <property type="match status" value="1"/>
</dbReference>
<feature type="non-terminal residue" evidence="7">
    <location>
        <position position="135"/>
    </location>
</feature>
<dbReference type="STRING" id="45351.A7SBX4"/>
<dbReference type="FunFam" id="2.60.40.10:FF:002057">
    <property type="entry name" value="Predicted protein"/>
    <property type="match status" value="1"/>
</dbReference>
<dbReference type="Pfam" id="PF00041">
    <property type="entry name" value="fn3"/>
    <property type="match status" value="1"/>
</dbReference>
<dbReference type="InterPro" id="IPR013783">
    <property type="entry name" value="Ig-like_fold"/>
</dbReference>
<dbReference type="PhylomeDB" id="A7SBX4"/>
<evidence type="ECO:0000259" key="6">
    <source>
        <dbReference type="PROSITE" id="PS50853"/>
    </source>
</evidence>
<protein>
    <recommendedName>
        <fullName evidence="6">Fibronectin type-III domain-containing protein</fullName>
    </recommendedName>
</protein>
<dbReference type="CDD" id="cd00063">
    <property type="entry name" value="FN3"/>
    <property type="match status" value="2"/>
</dbReference>
<dbReference type="AlphaFoldDB" id="A7SBX4"/>
<evidence type="ECO:0000256" key="1">
    <source>
        <dbReference type="ARBA" id="ARBA00022729"/>
    </source>
</evidence>
<feature type="domain" description="Fibronectin type-III" evidence="6">
    <location>
        <begin position="1"/>
        <end position="93"/>
    </location>
</feature>
<dbReference type="Gene3D" id="2.60.40.10">
    <property type="entry name" value="Immunoglobulins"/>
    <property type="match status" value="2"/>
</dbReference>
<proteinExistence type="predicted"/>
<reference evidence="7 8" key="1">
    <citation type="journal article" date="2007" name="Science">
        <title>Sea anemone genome reveals ancestral eumetazoan gene repertoire and genomic organization.</title>
        <authorList>
            <person name="Putnam N.H."/>
            <person name="Srivastava M."/>
            <person name="Hellsten U."/>
            <person name="Dirks B."/>
            <person name="Chapman J."/>
            <person name="Salamov A."/>
            <person name="Terry A."/>
            <person name="Shapiro H."/>
            <person name="Lindquist E."/>
            <person name="Kapitonov V.V."/>
            <person name="Jurka J."/>
            <person name="Genikhovich G."/>
            <person name="Grigoriev I.V."/>
            <person name="Lucas S.M."/>
            <person name="Steele R.E."/>
            <person name="Finnerty J.R."/>
            <person name="Technau U."/>
            <person name="Martindale M.Q."/>
            <person name="Rokhsar D.S."/>
        </authorList>
    </citation>
    <scope>NUCLEOTIDE SEQUENCE [LARGE SCALE GENOMIC DNA]</scope>
    <source>
        <strain evidence="8">CH2 X CH6</strain>
    </source>
</reference>
<feature type="non-terminal residue" evidence="7">
    <location>
        <position position="1"/>
    </location>
</feature>
<dbReference type="eggNOG" id="KOG3510">
    <property type="taxonomic scope" value="Eukaryota"/>
</dbReference>
<dbReference type="InterPro" id="IPR036116">
    <property type="entry name" value="FN3_sf"/>
</dbReference>
<keyword evidence="4" id="KW-0675">Receptor</keyword>
<evidence type="ECO:0000256" key="3">
    <source>
        <dbReference type="ARBA" id="ARBA00023157"/>
    </source>
</evidence>
<name>A7SBX4_NEMVE</name>
<dbReference type="InterPro" id="IPR050379">
    <property type="entry name" value="Type-I_Cytokine_Rcpt"/>
</dbReference>
<dbReference type="Proteomes" id="UP000001593">
    <property type="component" value="Unassembled WGS sequence"/>
</dbReference>
<evidence type="ECO:0000256" key="2">
    <source>
        <dbReference type="ARBA" id="ARBA00022737"/>
    </source>
</evidence>
<gene>
    <name evidence="7" type="ORF">NEMVEDRAFT_v1g26602</name>
</gene>
<dbReference type="PANTHER" id="PTHR23036:SF151">
    <property type="entry name" value="FIBRONECTIN TYPE-III DOMAIN-CONTAINING PROTEIN"/>
    <property type="match status" value="1"/>
</dbReference>
<keyword evidence="2" id="KW-0677">Repeat</keyword>
<dbReference type="OMA" id="ELYSIWI"/>
<dbReference type="PROSITE" id="PS50853">
    <property type="entry name" value="FN3"/>
    <property type="match status" value="2"/>
</dbReference>
<evidence type="ECO:0000313" key="8">
    <source>
        <dbReference type="Proteomes" id="UP000001593"/>
    </source>
</evidence>
<feature type="domain" description="Fibronectin type-III" evidence="6">
    <location>
        <begin position="98"/>
        <end position="135"/>
    </location>
</feature>
<keyword evidence="3" id="KW-1015">Disulfide bond</keyword>
<dbReference type="HOGENOM" id="CLU_085242_1_0_1"/>
<dbReference type="SUPFAM" id="SSF49265">
    <property type="entry name" value="Fibronectin type III"/>
    <property type="match status" value="1"/>
</dbReference>